<dbReference type="RefSeq" id="WP_341842938.1">
    <property type="nucleotide sequence ID" value="NZ_CP149792.1"/>
</dbReference>
<evidence type="ECO:0000313" key="3">
    <source>
        <dbReference type="Proteomes" id="UP001449657"/>
    </source>
</evidence>
<gene>
    <name evidence="2" type="ORF">WJU22_09170</name>
</gene>
<sequence length="128" mass="13784">MMIKIAALAAIMGLFGMNGMQPGTTKAPVAKEIALGGGTITMLDAPTPPSPYVKSVQFKYNGSFVGAKFKVESADGCTIYTYSGTAGTVHENVLGVMFKGDCGTTRYVDVYYNDNGTWIDYRRFEVNL</sequence>
<protein>
    <recommendedName>
        <fullName evidence="4">Secreted protein</fullName>
    </recommendedName>
</protein>
<accession>A0ABZ2Z964</accession>
<evidence type="ECO:0008006" key="4">
    <source>
        <dbReference type="Google" id="ProtNLM"/>
    </source>
</evidence>
<keyword evidence="1" id="KW-0732">Signal</keyword>
<evidence type="ECO:0000256" key="1">
    <source>
        <dbReference type="SAM" id="SignalP"/>
    </source>
</evidence>
<feature type="signal peptide" evidence="1">
    <location>
        <begin position="1"/>
        <end position="20"/>
    </location>
</feature>
<reference evidence="2 3" key="1">
    <citation type="submission" date="2024-03" db="EMBL/GenBank/DDBJ databases">
        <title>Chitinophaga caseinilytica sp. nov., a casein hydrolysing bacterium isolated from forest soil.</title>
        <authorList>
            <person name="Lee D.S."/>
            <person name="Han D.M."/>
            <person name="Baek J.H."/>
            <person name="Choi D.G."/>
            <person name="Jeon J.H."/>
            <person name="Jeon C.O."/>
        </authorList>
    </citation>
    <scope>NUCLEOTIDE SEQUENCE [LARGE SCALE GENOMIC DNA]</scope>
    <source>
        <strain evidence="2 3">KACC 19118</strain>
    </source>
</reference>
<evidence type="ECO:0000313" key="2">
    <source>
        <dbReference type="EMBL" id="WZN48344.1"/>
    </source>
</evidence>
<keyword evidence="3" id="KW-1185">Reference proteome</keyword>
<feature type="chain" id="PRO_5045899579" description="Secreted protein" evidence="1">
    <location>
        <begin position="21"/>
        <end position="128"/>
    </location>
</feature>
<proteinExistence type="predicted"/>
<organism evidence="2 3">
    <name type="scientific">Chitinophaga caseinilytica</name>
    <dbReference type="NCBI Taxonomy" id="2267521"/>
    <lineage>
        <taxon>Bacteria</taxon>
        <taxon>Pseudomonadati</taxon>
        <taxon>Bacteroidota</taxon>
        <taxon>Chitinophagia</taxon>
        <taxon>Chitinophagales</taxon>
        <taxon>Chitinophagaceae</taxon>
        <taxon>Chitinophaga</taxon>
    </lineage>
</organism>
<name>A0ABZ2Z964_9BACT</name>
<dbReference type="Proteomes" id="UP001449657">
    <property type="component" value="Chromosome"/>
</dbReference>
<dbReference type="EMBL" id="CP150096">
    <property type="protein sequence ID" value="WZN48344.1"/>
    <property type="molecule type" value="Genomic_DNA"/>
</dbReference>